<reference evidence="2" key="1">
    <citation type="submission" date="2016-11" db="UniProtKB">
        <authorList>
            <consortium name="WormBaseParasite"/>
        </authorList>
    </citation>
    <scope>IDENTIFICATION</scope>
</reference>
<sequence length="387" mass="45747">MEFSLIQLPDVPKIQIIHLMTMGERIKLAVSSRRMENYLSWMFKNQKIDVFYSVYLKGDLSRIDIDMGVWILYISPGMPEYTKSNHITSEELKPWINEKWTMIEKTLNVSERLQNVFPFQRTNVHVILDEIEPTPILDILSHPFVQRMMGVHFYGGTVKRDELDAIMEWRKEDTIQCITLARNSIPLDYRHPNAFRFSGVSYGDARWIHLEDLLSIRNMLQVFIGEHNFSMSNLNTLIKYWINCEEKMFTFLDIERKHFNASELLKDITALKGFRSEKPFYLVASKSVEKQLLMTIRLFQCFADPQRPNRIEFSMQYADKPHRFPSKQTATAWTREYRILGRLARKRSLEKGRITVEEEKELDDLEEELNAEGVRMIDGIMTVEEEL</sequence>
<keyword evidence="1" id="KW-1185">Reference proteome</keyword>
<evidence type="ECO:0000313" key="1">
    <source>
        <dbReference type="Proteomes" id="UP000095282"/>
    </source>
</evidence>
<organism evidence="1 2">
    <name type="scientific">Caenorhabditis tropicalis</name>
    <dbReference type="NCBI Taxonomy" id="1561998"/>
    <lineage>
        <taxon>Eukaryota</taxon>
        <taxon>Metazoa</taxon>
        <taxon>Ecdysozoa</taxon>
        <taxon>Nematoda</taxon>
        <taxon>Chromadorea</taxon>
        <taxon>Rhabditida</taxon>
        <taxon>Rhabditina</taxon>
        <taxon>Rhabditomorpha</taxon>
        <taxon>Rhabditoidea</taxon>
        <taxon>Rhabditidae</taxon>
        <taxon>Peloderinae</taxon>
        <taxon>Caenorhabditis</taxon>
    </lineage>
</organism>
<accession>A0A1I7U7M8</accession>
<dbReference type="PANTHER" id="PTHR21503:SF8">
    <property type="entry name" value="F-BOX ASSOCIATED DOMAIN-CONTAINING PROTEIN-RELATED"/>
    <property type="match status" value="1"/>
</dbReference>
<dbReference type="PANTHER" id="PTHR21503">
    <property type="entry name" value="F-BOX-CONTAINING HYPOTHETICAL PROTEIN C.ELEGANS"/>
    <property type="match status" value="1"/>
</dbReference>
<evidence type="ECO:0000313" key="2">
    <source>
        <dbReference type="WBParaSite" id="Csp11.Scaffold629.g15672.t1"/>
    </source>
</evidence>
<protein>
    <submittedName>
        <fullName evidence="2">FBA_2 domain-containing protein</fullName>
    </submittedName>
</protein>
<proteinExistence type="predicted"/>
<dbReference type="WBParaSite" id="Csp11.Scaffold629.g15672.t1">
    <property type="protein sequence ID" value="Csp11.Scaffold629.g15672.t1"/>
    <property type="gene ID" value="Csp11.Scaffold629.g15672"/>
</dbReference>
<dbReference type="Proteomes" id="UP000095282">
    <property type="component" value="Unplaced"/>
</dbReference>
<name>A0A1I7U7M8_9PELO</name>
<dbReference type="eggNOG" id="ENOG502RAZH">
    <property type="taxonomic scope" value="Eukaryota"/>
</dbReference>
<dbReference type="AlphaFoldDB" id="A0A1I7U7M8"/>